<evidence type="ECO:0000313" key="1">
    <source>
        <dbReference type="EMBL" id="CAA2977070.1"/>
    </source>
</evidence>
<evidence type="ECO:0000313" key="2">
    <source>
        <dbReference type="Proteomes" id="UP000594638"/>
    </source>
</evidence>
<proteinExistence type="predicted"/>
<dbReference type="AlphaFoldDB" id="A0A8S0RDQ9"/>
<comment type="caution">
    <text evidence="1">The sequence shown here is derived from an EMBL/GenBank/DDBJ whole genome shotgun (WGS) entry which is preliminary data.</text>
</comment>
<dbReference type="EMBL" id="CACTIH010002764">
    <property type="protein sequence ID" value="CAA2977070.1"/>
    <property type="molecule type" value="Genomic_DNA"/>
</dbReference>
<feature type="non-terminal residue" evidence="1">
    <location>
        <position position="59"/>
    </location>
</feature>
<keyword evidence="2" id="KW-1185">Reference proteome</keyword>
<name>A0A8S0RDQ9_OLEEU</name>
<dbReference type="Proteomes" id="UP000594638">
    <property type="component" value="Unassembled WGS sequence"/>
</dbReference>
<organism evidence="1 2">
    <name type="scientific">Olea europaea subsp. europaea</name>
    <dbReference type="NCBI Taxonomy" id="158383"/>
    <lineage>
        <taxon>Eukaryota</taxon>
        <taxon>Viridiplantae</taxon>
        <taxon>Streptophyta</taxon>
        <taxon>Embryophyta</taxon>
        <taxon>Tracheophyta</taxon>
        <taxon>Spermatophyta</taxon>
        <taxon>Magnoliopsida</taxon>
        <taxon>eudicotyledons</taxon>
        <taxon>Gunneridae</taxon>
        <taxon>Pentapetalae</taxon>
        <taxon>asterids</taxon>
        <taxon>lamiids</taxon>
        <taxon>Lamiales</taxon>
        <taxon>Oleaceae</taxon>
        <taxon>Oleeae</taxon>
        <taxon>Olea</taxon>
    </lineage>
</organism>
<accession>A0A8S0RDQ9</accession>
<reference evidence="1 2" key="1">
    <citation type="submission" date="2019-12" db="EMBL/GenBank/DDBJ databases">
        <authorList>
            <person name="Alioto T."/>
            <person name="Alioto T."/>
            <person name="Gomez Garrido J."/>
        </authorList>
    </citation>
    <scope>NUCLEOTIDE SEQUENCE [LARGE SCALE GENOMIC DNA]</scope>
</reference>
<sequence>GDAESFACTRPLPTSDAIPPLPTSVIFNPQALNEALTGEIRHLKIATAELGGHTIEKNL</sequence>
<feature type="non-terminal residue" evidence="1">
    <location>
        <position position="1"/>
    </location>
</feature>
<gene>
    <name evidence="1" type="ORF">OLEA9_A103496</name>
</gene>
<protein>
    <submittedName>
        <fullName evidence="1">Uncharacterized protein</fullName>
    </submittedName>
</protein>